<dbReference type="Pfam" id="PF00122">
    <property type="entry name" value="E1-E2_ATPase"/>
    <property type="match status" value="1"/>
</dbReference>
<evidence type="ECO:0000256" key="1">
    <source>
        <dbReference type="ARBA" id="ARBA00004651"/>
    </source>
</evidence>
<keyword evidence="9 23" id="KW-0479">Metal-binding</keyword>
<comment type="catalytic activity">
    <reaction evidence="22">
        <text>Cu(+)(in) + ATP + H2O = Cu(+)(out) + ADP + phosphate + H(+)</text>
        <dbReference type="Rhea" id="RHEA:25792"/>
        <dbReference type="ChEBI" id="CHEBI:15377"/>
        <dbReference type="ChEBI" id="CHEBI:15378"/>
        <dbReference type="ChEBI" id="CHEBI:30616"/>
        <dbReference type="ChEBI" id="CHEBI:43474"/>
        <dbReference type="ChEBI" id="CHEBI:49552"/>
        <dbReference type="ChEBI" id="CHEBI:456216"/>
        <dbReference type="EC" id="7.2.2.8"/>
    </reaction>
</comment>
<dbReference type="InterPro" id="IPR059000">
    <property type="entry name" value="ATPase_P-type_domA"/>
</dbReference>
<dbReference type="GO" id="GO:0055070">
    <property type="term" value="P:copper ion homeostasis"/>
    <property type="evidence" value="ECO:0007669"/>
    <property type="project" value="TreeGrafter"/>
</dbReference>
<organism evidence="25 26">
    <name type="scientific">Megamonas hypermegale</name>
    <dbReference type="NCBI Taxonomy" id="158847"/>
    <lineage>
        <taxon>Bacteria</taxon>
        <taxon>Bacillati</taxon>
        <taxon>Bacillota</taxon>
        <taxon>Negativicutes</taxon>
        <taxon>Selenomonadales</taxon>
        <taxon>Selenomonadaceae</taxon>
        <taxon>Megamonas</taxon>
    </lineage>
</organism>
<evidence type="ECO:0000256" key="17">
    <source>
        <dbReference type="ARBA" id="ARBA00023008"/>
    </source>
</evidence>
<accession>A0A239TFS3</accession>
<keyword evidence="13 23" id="KW-0067">ATP-binding</keyword>
<protein>
    <recommendedName>
        <fullName evidence="4">Copper-exporting P-type ATPase</fullName>
        <ecNumber evidence="3">7.2.2.8</ecNumber>
    </recommendedName>
    <alternativeName>
        <fullName evidence="20">Copper-exporting P-type ATPase A</fullName>
    </alternativeName>
    <alternativeName>
        <fullName evidence="21">Cu(+)-exporting ATPase</fullName>
    </alternativeName>
</protein>
<keyword evidence="10" id="KW-0677">Repeat</keyword>
<dbReference type="GO" id="GO:0016887">
    <property type="term" value="F:ATP hydrolysis activity"/>
    <property type="evidence" value="ECO:0007669"/>
    <property type="project" value="InterPro"/>
</dbReference>
<dbReference type="Proteomes" id="UP000215383">
    <property type="component" value="Chromosome 1"/>
</dbReference>
<keyword evidence="26" id="KW-1185">Reference proteome</keyword>
<comment type="subcellular location">
    <subcellularLocation>
        <location evidence="1">Cell membrane</location>
        <topology evidence="1">Multi-pass membrane protein</topology>
    </subcellularLocation>
</comment>
<dbReference type="CDD" id="cd00371">
    <property type="entry name" value="HMA"/>
    <property type="match status" value="2"/>
</dbReference>
<evidence type="ECO:0000256" key="12">
    <source>
        <dbReference type="ARBA" id="ARBA00022796"/>
    </source>
</evidence>
<keyword evidence="11 23" id="KW-0547">Nucleotide-binding</keyword>
<evidence type="ECO:0000256" key="8">
    <source>
        <dbReference type="ARBA" id="ARBA00022692"/>
    </source>
</evidence>
<gene>
    <name evidence="25" type="primary">copA_1</name>
    <name evidence="25" type="ORF">SAMEA4364220_00591</name>
</gene>
<dbReference type="InterPro" id="IPR008250">
    <property type="entry name" value="ATPase_P-typ_transduc_dom_A_sf"/>
</dbReference>
<evidence type="ECO:0000256" key="21">
    <source>
        <dbReference type="ARBA" id="ARBA00033239"/>
    </source>
</evidence>
<dbReference type="InterPro" id="IPR023299">
    <property type="entry name" value="ATPase_P-typ_cyto_dom_N"/>
</dbReference>
<dbReference type="GO" id="GO:0140581">
    <property type="term" value="F:P-type monovalent copper transporter activity"/>
    <property type="evidence" value="ECO:0007669"/>
    <property type="project" value="UniProtKB-EC"/>
</dbReference>
<comment type="similarity">
    <text evidence="2 23">Belongs to the cation transport ATPase (P-type) (TC 3.A.3) family. Type IB subfamily.</text>
</comment>
<dbReference type="CDD" id="cd02094">
    <property type="entry name" value="P-type_ATPase_Cu-like"/>
    <property type="match status" value="1"/>
</dbReference>
<sequence>MIYNVSNLMVIKILKKEVIFLQKKHFAVTGMTCSACSARVEKAVNKLNGTKEVAVNLLKNSMVVSFDEQTLSPADIITAVEKAGYGATMQEANNLKNNTSTTSKSDDNAQKAHQQMKRRLIISIIFAIPLFYISMGHMLGAPLPNWLTGTANALSYAFTQFLLVLPIIFVNFKYYSVGYKTLFHLSPNMDSLIAIGSSAAIIYGIYAIYKIGLAFGVNDLATVEKFSMDLYFESAGTILTLITLGKFFESRAKGKTSDAITKLMNLAPKTAIKFTDGVEEEILVDKVQLNDILIVKAGQTVPVDGIIIEGNGLIDESALTGEPLPVEKDLNMQVIGGTINKSGYFKMRVTKIGADTTLAQIINLVDEATSSKAPIAKIADKVSGVFVPVVITIAVLTALGWYISGYSLEFALSIGICVLVISCPCALGLATPTAIMVGTGKGASNGILLKSAEALETAHTVDTVVLDKTGTVTMGKPVVTDMILFNEEKTSNLLQIAASLEKLSEHPLAEAILNEATAQNIKTLPVENFKQIPGQGLSGKINDTMYFAGNSRLLSNNNLLTDDIIKISEKFSTEGKTPLFFASYKEIIGIIVVADVIKPTSPQAISELKNMGIDVIMLTGDNARTAQHICNLVGINHVISEVLPQDKEQEIQKLQNAGKKVAMVGDGINDAPALARANVGIAIGAGTDIAIDSADIVLMKSDLLDVATAIKLSKAVITNIKQNLFWAFIYNIIGIPIAMGLFYTTFGLKLNPMIGALAMSFSSVFVVSNALRLRFFHATHQTLSPAKQNTVKNAEVNIISVNINTKSKGDVSMSFLGNIFNKQSGTKKVISIEGMMCQHCVKHATEALQKIDGVSDVTVSLEQKNAVVYVNDKVTDDMLKNAIIEAGYEVTAIN</sequence>
<evidence type="ECO:0000256" key="6">
    <source>
        <dbReference type="ARBA" id="ARBA00022475"/>
    </source>
</evidence>
<evidence type="ECO:0000256" key="14">
    <source>
        <dbReference type="ARBA" id="ARBA00022842"/>
    </source>
</evidence>
<dbReference type="PANTHER" id="PTHR43520:SF8">
    <property type="entry name" value="P-TYPE CU(+) TRANSPORTER"/>
    <property type="match status" value="1"/>
</dbReference>
<evidence type="ECO:0000256" key="10">
    <source>
        <dbReference type="ARBA" id="ARBA00022737"/>
    </source>
</evidence>
<feature type="transmembrane region" description="Helical" evidence="23">
    <location>
        <begin position="231"/>
        <end position="248"/>
    </location>
</feature>
<dbReference type="EC" id="7.2.2.8" evidence="3"/>
<dbReference type="InterPro" id="IPR001757">
    <property type="entry name" value="P_typ_ATPase"/>
</dbReference>
<dbReference type="AlphaFoldDB" id="A0A239TFS3"/>
<evidence type="ECO:0000256" key="2">
    <source>
        <dbReference type="ARBA" id="ARBA00006024"/>
    </source>
</evidence>
<evidence type="ECO:0000313" key="26">
    <source>
        <dbReference type="Proteomes" id="UP000215383"/>
    </source>
</evidence>
<evidence type="ECO:0000256" key="7">
    <source>
        <dbReference type="ARBA" id="ARBA00022553"/>
    </source>
</evidence>
<feature type="transmembrane region" description="Helical" evidence="23">
    <location>
        <begin position="382"/>
        <end position="404"/>
    </location>
</feature>
<evidence type="ECO:0000256" key="13">
    <source>
        <dbReference type="ARBA" id="ARBA00022840"/>
    </source>
</evidence>
<evidence type="ECO:0000256" key="23">
    <source>
        <dbReference type="RuleBase" id="RU362081"/>
    </source>
</evidence>
<keyword evidence="7" id="KW-0597">Phosphoprotein</keyword>
<dbReference type="Gene3D" id="3.40.1110.10">
    <property type="entry name" value="Calcium-transporting ATPase, cytoplasmic domain N"/>
    <property type="match status" value="1"/>
</dbReference>
<dbReference type="PROSITE" id="PS01047">
    <property type="entry name" value="HMA_1"/>
    <property type="match status" value="1"/>
</dbReference>
<keyword evidence="8 23" id="KW-0812">Transmembrane</keyword>
<keyword evidence="18" id="KW-0406">Ion transport</keyword>
<keyword evidence="19 23" id="KW-0472">Membrane</keyword>
<keyword evidence="16 23" id="KW-1133">Transmembrane helix</keyword>
<name>A0A239TFS3_9FIRM</name>
<proteinExistence type="inferred from homology"/>
<dbReference type="eggNOG" id="COG2217">
    <property type="taxonomic scope" value="Bacteria"/>
</dbReference>
<keyword evidence="15" id="KW-1278">Translocase</keyword>
<dbReference type="NCBIfam" id="TIGR01512">
    <property type="entry name" value="ATPase-IB2_Cd"/>
    <property type="match status" value="1"/>
</dbReference>
<feature type="transmembrane region" description="Helical" evidence="23">
    <location>
        <begin position="410"/>
        <end position="431"/>
    </location>
</feature>
<dbReference type="NCBIfam" id="TIGR01511">
    <property type="entry name" value="ATPase-IB1_Cu"/>
    <property type="match status" value="1"/>
</dbReference>
<dbReference type="FunFam" id="2.70.150.10:FF:000002">
    <property type="entry name" value="Copper-transporting ATPase 1, putative"/>
    <property type="match status" value="1"/>
</dbReference>
<feature type="transmembrane region" description="Helical" evidence="23">
    <location>
        <begin position="120"/>
        <end position="141"/>
    </location>
</feature>
<evidence type="ECO:0000256" key="4">
    <source>
        <dbReference type="ARBA" id="ARBA00015102"/>
    </source>
</evidence>
<evidence type="ECO:0000256" key="5">
    <source>
        <dbReference type="ARBA" id="ARBA00022448"/>
    </source>
</evidence>
<keyword evidence="5" id="KW-0813">Transport</keyword>
<dbReference type="GO" id="GO:0005886">
    <property type="term" value="C:plasma membrane"/>
    <property type="evidence" value="ECO:0007669"/>
    <property type="project" value="UniProtKB-SubCell"/>
</dbReference>
<dbReference type="Gene3D" id="3.40.50.1000">
    <property type="entry name" value="HAD superfamily/HAD-like"/>
    <property type="match status" value="1"/>
</dbReference>
<keyword evidence="6 23" id="KW-1003">Cell membrane</keyword>
<dbReference type="InterPro" id="IPR027256">
    <property type="entry name" value="P-typ_ATPase_IB"/>
</dbReference>
<dbReference type="Gene3D" id="2.70.150.10">
    <property type="entry name" value="Calcium-transporting ATPase, cytoplasmic transduction domain A"/>
    <property type="match status" value="1"/>
</dbReference>
<dbReference type="InterPro" id="IPR017969">
    <property type="entry name" value="Heavy-metal-associated_CS"/>
</dbReference>
<keyword evidence="25" id="KW-0378">Hydrolase</keyword>
<dbReference type="InterPro" id="IPR023214">
    <property type="entry name" value="HAD_sf"/>
</dbReference>
<dbReference type="SUPFAM" id="SSF56784">
    <property type="entry name" value="HAD-like"/>
    <property type="match status" value="1"/>
</dbReference>
<evidence type="ECO:0000256" key="11">
    <source>
        <dbReference type="ARBA" id="ARBA00022741"/>
    </source>
</evidence>
<dbReference type="SFLD" id="SFLDS00003">
    <property type="entry name" value="Haloacid_Dehalogenase"/>
    <property type="match status" value="1"/>
</dbReference>
<feature type="domain" description="HMA" evidence="24">
    <location>
        <begin position="826"/>
        <end position="891"/>
    </location>
</feature>
<evidence type="ECO:0000256" key="15">
    <source>
        <dbReference type="ARBA" id="ARBA00022967"/>
    </source>
</evidence>
<dbReference type="SUPFAM" id="SSF81665">
    <property type="entry name" value="Calcium ATPase, transmembrane domain M"/>
    <property type="match status" value="1"/>
</dbReference>
<dbReference type="PROSITE" id="PS00154">
    <property type="entry name" value="ATPASE_E1_E2"/>
    <property type="match status" value="1"/>
</dbReference>
<evidence type="ECO:0000256" key="22">
    <source>
        <dbReference type="ARBA" id="ARBA00049289"/>
    </source>
</evidence>
<dbReference type="EMBL" id="LT906446">
    <property type="protein sequence ID" value="SNU96476.1"/>
    <property type="molecule type" value="Genomic_DNA"/>
</dbReference>
<dbReference type="PRINTS" id="PR00119">
    <property type="entry name" value="CATATPASE"/>
</dbReference>
<feature type="transmembrane region" description="Helical" evidence="23">
    <location>
        <begin position="752"/>
        <end position="771"/>
    </location>
</feature>
<feature type="domain" description="HMA" evidence="24">
    <location>
        <begin position="22"/>
        <end position="88"/>
    </location>
</feature>
<dbReference type="Gene3D" id="3.30.70.100">
    <property type="match status" value="2"/>
</dbReference>
<dbReference type="GO" id="GO:0043682">
    <property type="term" value="F:P-type divalent copper transporter activity"/>
    <property type="evidence" value="ECO:0007669"/>
    <property type="project" value="TreeGrafter"/>
</dbReference>
<dbReference type="SUPFAM" id="SSF55008">
    <property type="entry name" value="HMA, heavy metal-associated domain"/>
    <property type="match status" value="2"/>
</dbReference>
<dbReference type="InterPro" id="IPR036412">
    <property type="entry name" value="HAD-like_sf"/>
</dbReference>
<keyword evidence="12" id="KW-0187">Copper transport</keyword>
<keyword evidence="14" id="KW-0460">Magnesium</keyword>
<dbReference type="FunFam" id="3.40.50.1000:FF:000144">
    <property type="entry name" value="copper-transporting ATPase 1 isoform X2"/>
    <property type="match status" value="1"/>
</dbReference>
<dbReference type="InterPro" id="IPR018303">
    <property type="entry name" value="ATPase_P-typ_P_site"/>
</dbReference>
<dbReference type="InterPro" id="IPR023298">
    <property type="entry name" value="ATPase_P-typ_TM_dom_sf"/>
</dbReference>
<dbReference type="InterPro" id="IPR006122">
    <property type="entry name" value="HMA_Cu_ion-bd"/>
</dbReference>
<evidence type="ECO:0000256" key="9">
    <source>
        <dbReference type="ARBA" id="ARBA00022723"/>
    </source>
</evidence>
<dbReference type="NCBIfam" id="TIGR00003">
    <property type="entry name" value="copper ion binding protein"/>
    <property type="match status" value="2"/>
</dbReference>
<dbReference type="InterPro" id="IPR044492">
    <property type="entry name" value="P_typ_ATPase_HD_dom"/>
</dbReference>
<dbReference type="SUPFAM" id="SSF81653">
    <property type="entry name" value="Calcium ATPase, transduction domain A"/>
    <property type="match status" value="1"/>
</dbReference>
<evidence type="ECO:0000256" key="19">
    <source>
        <dbReference type="ARBA" id="ARBA00023136"/>
    </source>
</evidence>
<keyword evidence="17" id="KW-0186">Copper</keyword>
<feature type="transmembrane region" description="Helical" evidence="23">
    <location>
        <begin position="153"/>
        <end position="172"/>
    </location>
</feature>
<dbReference type="PROSITE" id="PS50846">
    <property type="entry name" value="HMA_2"/>
    <property type="match status" value="2"/>
</dbReference>
<dbReference type="NCBIfam" id="TIGR01525">
    <property type="entry name" value="ATPase-IB_hvy"/>
    <property type="match status" value="1"/>
</dbReference>
<dbReference type="GO" id="GO:0005524">
    <property type="term" value="F:ATP binding"/>
    <property type="evidence" value="ECO:0007669"/>
    <property type="project" value="UniProtKB-UniRule"/>
</dbReference>
<dbReference type="PANTHER" id="PTHR43520">
    <property type="entry name" value="ATP7, ISOFORM B"/>
    <property type="match status" value="1"/>
</dbReference>
<evidence type="ECO:0000259" key="24">
    <source>
        <dbReference type="PROSITE" id="PS50846"/>
    </source>
</evidence>
<dbReference type="GO" id="GO:0005507">
    <property type="term" value="F:copper ion binding"/>
    <property type="evidence" value="ECO:0007669"/>
    <property type="project" value="InterPro"/>
</dbReference>
<dbReference type="FunFam" id="3.30.70.100:FF:000005">
    <property type="entry name" value="Copper-exporting P-type ATPase A"/>
    <property type="match status" value="1"/>
</dbReference>
<reference evidence="25 26" key="1">
    <citation type="submission" date="2017-06" db="EMBL/GenBank/DDBJ databases">
        <authorList>
            <consortium name="Pathogen Informatics"/>
        </authorList>
    </citation>
    <scope>NUCLEOTIDE SEQUENCE [LARGE SCALE GENOMIC DNA]</scope>
    <source>
        <strain evidence="25 26">NCTC10570</strain>
    </source>
</reference>
<evidence type="ECO:0000256" key="3">
    <source>
        <dbReference type="ARBA" id="ARBA00012517"/>
    </source>
</evidence>
<evidence type="ECO:0000256" key="20">
    <source>
        <dbReference type="ARBA" id="ARBA00029719"/>
    </source>
</evidence>
<dbReference type="Pfam" id="PF00702">
    <property type="entry name" value="Hydrolase"/>
    <property type="match status" value="1"/>
</dbReference>
<dbReference type="SFLD" id="SFLDG00002">
    <property type="entry name" value="C1.7:_P-type_atpase_like"/>
    <property type="match status" value="1"/>
</dbReference>
<dbReference type="InterPro" id="IPR036163">
    <property type="entry name" value="HMA_dom_sf"/>
</dbReference>
<dbReference type="InterPro" id="IPR006121">
    <property type="entry name" value="HMA_dom"/>
</dbReference>
<dbReference type="PRINTS" id="PR00943">
    <property type="entry name" value="CUATPASE"/>
</dbReference>
<feature type="transmembrane region" description="Helical" evidence="23">
    <location>
        <begin position="724"/>
        <end position="746"/>
    </location>
</feature>
<feature type="transmembrane region" description="Helical" evidence="23">
    <location>
        <begin position="192"/>
        <end position="211"/>
    </location>
</feature>
<evidence type="ECO:0000256" key="18">
    <source>
        <dbReference type="ARBA" id="ARBA00023065"/>
    </source>
</evidence>
<dbReference type="SFLD" id="SFLDF00027">
    <property type="entry name" value="p-type_atpase"/>
    <property type="match status" value="1"/>
</dbReference>
<evidence type="ECO:0000313" key="25">
    <source>
        <dbReference type="EMBL" id="SNU96476.1"/>
    </source>
</evidence>
<evidence type="ECO:0000256" key="16">
    <source>
        <dbReference type="ARBA" id="ARBA00022989"/>
    </source>
</evidence>
<dbReference type="NCBIfam" id="TIGR01494">
    <property type="entry name" value="ATPase_P-type"/>
    <property type="match status" value="1"/>
</dbReference>
<dbReference type="Pfam" id="PF00403">
    <property type="entry name" value="HMA"/>
    <property type="match status" value="2"/>
</dbReference>